<feature type="non-terminal residue" evidence="1">
    <location>
        <position position="134"/>
    </location>
</feature>
<comment type="caution">
    <text evidence="1">The sequence shown here is derived from an EMBL/GenBank/DDBJ whole genome shotgun (WGS) entry which is preliminary data.</text>
</comment>
<dbReference type="EMBL" id="QJKJ01006275">
    <property type="protein sequence ID" value="RDX87273.1"/>
    <property type="molecule type" value="Genomic_DNA"/>
</dbReference>
<evidence type="ECO:0000313" key="1">
    <source>
        <dbReference type="EMBL" id="RDX87273.1"/>
    </source>
</evidence>
<reference evidence="1" key="1">
    <citation type="submission" date="2018-05" db="EMBL/GenBank/DDBJ databases">
        <title>Draft genome of Mucuna pruriens seed.</title>
        <authorList>
            <person name="Nnadi N.E."/>
            <person name="Vos R."/>
            <person name="Hasami M.H."/>
            <person name="Devisetty U.K."/>
            <person name="Aguiy J.C."/>
        </authorList>
    </citation>
    <scope>NUCLEOTIDE SEQUENCE [LARGE SCALE GENOMIC DNA]</scope>
    <source>
        <strain evidence="1">JCA_2017</strain>
    </source>
</reference>
<feature type="non-terminal residue" evidence="1">
    <location>
        <position position="1"/>
    </location>
</feature>
<dbReference type="AlphaFoldDB" id="A0A371GA96"/>
<keyword evidence="2" id="KW-1185">Reference proteome</keyword>
<protein>
    <submittedName>
        <fullName evidence="1">Uncharacterized protein</fullName>
    </submittedName>
</protein>
<dbReference type="OrthoDB" id="1689420at2759"/>
<proteinExistence type="predicted"/>
<dbReference type="Proteomes" id="UP000257109">
    <property type="component" value="Unassembled WGS sequence"/>
</dbReference>
<evidence type="ECO:0000313" key="2">
    <source>
        <dbReference type="Proteomes" id="UP000257109"/>
    </source>
</evidence>
<organism evidence="1 2">
    <name type="scientific">Mucuna pruriens</name>
    <name type="common">Velvet bean</name>
    <name type="synonym">Dolichos pruriens</name>
    <dbReference type="NCBI Taxonomy" id="157652"/>
    <lineage>
        <taxon>Eukaryota</taxon>
        <taxon>Viridiplantae</taxon>
        <taxon>Streptophyta</taxon>
        <taxon>Embryophyta</taxon>
        <taxon>Tracheophyta</taxon>
        <taxon>Spermatophyta</taxon>
        <taxon>Magnoliopsida</taxon>
        <taxon>eudicotyledons</taxon>
        <taxon>Gunneridae</taxon>
        <taxon>Pentapetalae</taxon>
        <taxon>rosids</taxon>
        <taxon>fabids</taxon>
        <taxon>Fabales</taxon>
        <taxon>Fabaceae</taxon>
        <taxon>Papilionoideae</taxon>
        <taxon>50 kb inversion clade</taxon>
        <taxon>NPAAA clade</taxon>
        <taxon>indigoferoid/millettioid clade</taxon>
        <taxon>Phaseoleae</taxon>
        <taxon>Mucuna</taxon>
    </lineage>
</organism>
<gene>
    <name evidence="1" type="ORF">CR513_31291</name>
</gene>
<sequence>FCIDSDIANSNSNLGVPNCNFVVSISQFSVDNMVENNKTLKELTTLDLKLGLIHLLPKFHGLACEDHHNHLKEFHVMYSTMKPHGILKDYIKMKAFPFSLDGVAKDWLYLQPSFIRQYIGRHEDNVLREVLPYL</sequence>
<accession>A0A371GA96</accession>
<name>A0A371GA96_MUCPR</name>